<dbReference type="EMBL" id="AY714855">
    <property type="protein sequence ID" value="AAU83650.1"/>
    <property type="molecule type" value="Genomic_DNA"/>
</dbReference>
<reference evidence="1" key="2">
    <citation type="submission" date="2004-08" db="EMBL/GenBank/DDBJ databases">
        <authorList>
            <person name="Putnam N."/>
            <person name="Detter J.C."/>
            <person name="Richardson P.M."/>
            <person name="Rokhsar D."/>
        </authorList>
    </citation>
    <scope>NUCLEOTIDE SEQUENCE</scope>
</reference>
<sequence length="39" mass="4627">MISVIKGISTYTEFFDYFADSFFKFCMGMDHLKSPFDLF</sequence>
<reference evidence="1" key="1">
    <citation type="journal article" date="2004" name="Science">
        <title>Reverse methanogenesis: testing the hypothesis with environmental genomics.</title>
        <authorList>
            <person name="Hallam S.J."/>
            <person name="Putnam N."/>
            <person name="Preston C.M."/>
            <person name="Detter J.C."/>
            <person name="Rokhsar D."/>
            <person name="Richardson P.M."/>
            <person name="DeLong E.F."/>
        </authorList>
    </citation>
    <scope>NUCLEOTIDE SEQUENCE</scope>
</reference>
<protein>
    <submittedName>
        <fullName evidence="1">Uncharacterized protein</fullName>
    </submittedName>
</protein>
<organism evidence="1">
    <name type="scientific">Uncultured archaeon GZfos26G2</name>
    <dbReference type="NCBI Taxonomy" id="3386331"/>
    <lineage>
        <taxon>Archaea</taxon>
        <taxon>Methanobacteriati</taxon>
        <taxon>Methanobacteriota</taxon>
        <taxon>Stenosarchaea group</taxon>
        <taxon>Methanomicrobia</taxon>
        <taxon>Candidatus Methanophagales</taxon>
        <taxon>Candidatus Methanophagaceae</taxon>
        <taxon>Candidatus Methanophaga</taxon>
    </lineage>
</organism>
<evidence type="ECO:0000313" key="1">
    <source>
        <dbReference type="EMBL" id="AAU83650.1"/>
    </source>
</evidence>
<dbReference type="AlphaFoldDB" id="Q64AC7"/>
<proteinExistence type="predicted"/>
<accession>Q64AC7</accession>
<name>Q64AC7_UNCAG</name>
<gene>
    <name evidence="1" type="ORF">GZ32E7_11</name>
</gene>